<dbReference type="AlphaFoldDB" id="A0A4Z0R0J5"/>
<reference evidence="1 2" key="1">
    <citation type="submission" date="2019-03" db="EMBL/GenBank/DDBJ databases">
        <title>Draft Genome Sequence of Desulfosporosinus fructosivorans Strain 63.6F, Isolated from Marine Sediment in the Baltic Sea.</title>
        <authorList>
            <person name="Hausmann B."/>
            <person name="Vandieken V."/>
            <person name="Pjevac P."/>
            <person name="Schreck K."/>
            <person name="Herbold C.W."/>
            <person name="Loy A."/>
        </authorList>
    </citation>
    <scope>NUCLEOTIDE SEQUENCE [LARGE SCALE GENOMIC DNA]</scope>
    <source>
        <strain evidence="1 2">63.6F</strain>
    </source>
</reference>
<dbReference type="OrthoDB" id="2970274at2"/>
<gene>
    <name evidence="1" type="ORF">E4K67_22365</name>
</gene>
<sequence>MIIFKNPISVLTRNDKPNVNWAGETGVFVVDDASELGKKILLVQPYFDFILDSKGNLIDITPTGRPPAPDPVPTPLELLQADNASLWYELMMGGI</sequence>
<dbReference type="RefSeq" id="WP_135550809.1">
    <property type="nucleotide sequence ID" value="NZ_SPQQ01000010.1"/>
</dbReference>
<organism evidence="1 2">
    <name type="scientific">Desulfosporosinus fructosivorans</name>
    <dbReference type="NCBI Taxonomy" id="2018669"/>
    <lineage>
        <taxon>Bacteria</taxon>
        <taxon>Bacillati</taxon>
        <taxon>Bacillota</taxon>
        <taxon>Clostridia</taxon>
        <taxon>Eubacteriales</taxon>
        <taxon>Desulfitobacteriaceae</taxon>
        <taxon>Desulfosporosinus</taxon>
    </lineage>
</organism>
<evidence type="ECO:0000313" key="1">
    <source>
        <dbReference type="EMBL" id="TGE35865.1"/>
    </source>
</evidence>
<dbReference type="EMBL" id="SPQQ01000010">
    <property type="protein sequence ID" value="TGE35865.1"/>
    <property type="molecule type" value="Genomic_DNA"/>
</dbReference>
<comment type="caution">
    <text evidence="1">The sequence shown here is derived from an EMBL/GenBank/DDBJ whole genome shotgun (WGS) entry which is preliminary data.</text>
</comment>
<name>A0A4Z0R0J5_9FIRM</name>
<dbReference type="Proteomes" id="UP000298460">
    <property type="component" value="Unassembled WGS sequence"/>
</dbReference>
<keyword evidence="2" id="KW-1185">Reference proteome</keyword>
<evidence type="ECO:0000313" key="2">
    <source>
        <dbReference type="Proteomes" id="UP000298460"/>
    </source>
</evidence>
<protein>
    <submittedName>
        <fullName evidence="1">Uncharacterized protein</fullName>
    </submittedName>
</protein>
<accession>A0A4Z0R0J5</accession>
<proteinExistence type="predicted"/>